<dbReference type="PANTHER" id="PTHR30537:SF5">
    <property type="entry name" value="HTH-TYPE TRANSCRIPTIONAL ACTIVATOR TTDR-RELATED"/>
    <property type="match status" value="1"/>
</dbReference>
<evidence type="ECO:0000256" key="4">
    <source>
        <dbReference type="ARBA" id="ARBA00023163"/>
    </source>
</evidence>
<evidence type="ECO:0000256" key="3">
    <source>
        <dbReference type="ARBA" id="ARBA00023125"/>
    </source>
</evidence>
<dbReference type="Gene3D" id="3.40.190.290">
    <property type="match status" value="1"/>
</dbReference>
<evidence type="ECO:0000256" key="7">
    <source>
        <dbReference type="ARBA" id="ARBA00083243"/>
    </source>
</evidence>
<dbReference type="EMBL" id="CP000133">
    <property type="protein sequence ID" value="ABC92050.1"/>
    <property type="molecule type" value="Genomic_DNA"/>
</dbReference>
<accession>Q2K536</accession>
<dbReference type="PRINTS" id="PR00039">
    <property type="entry name" value="HTHLYSR"/>
</dbReference>
<gene>
    <name evidence="9" type="ordered locus">RHE_CH03286</name>
</gene>
<dbReference type="InterPro" id="IPR036390">
    <property type="entry name" value="WH_DNA-bd_sf"/>
</dbReference>
<protein>
    <recommendedName>
        <fullName evidence="6">HTH-type transcriptional regulator TtuA</fullName>
    </recommendedName>
    <alternativeName>
        <fullName evidence="7">Tartrate utilization transcriptional regulator</fullName>
    </alternativeName>
</protein>
<dbReference type="GO" id="GO:0003677">
    <property type="term" value="F:DNA binding"/>
    <property type="evidence" value="ECO:0007669"/>
    <property type="project" value="UniProtKB-KW"/>
</dbReference>
<organism evidence="9 10">
    <name type="scientific">Rhizobium etli (strain ATCC 51251 / DSM 11541 / JCM 21823 / NBRC 15573 / CFN 42)</name>
    <dbReference type="NCBI Taxonomy" id="347834"/>
    <lineage>
        <taxon>Bacteria</taxon>
        <taxon>Pseudomonadati</taxon>
        <taxon>Pseudomonadota</taxon>
        <taxon>Alphaproteobacteria</taxon>
        <taxon>Hyphomicrobiales</taxon>
        <taxon>Rhizobiaceae</taxon>
        <taxon>Rhizobium/Agrobacterium group</taxon>
        <taxon>Rhizobium</taxon>
    </lineage>
</organism>
<keyword evidence="4" id="KW-0804">Transcription</keyword>
<dbReference type="HOGENOM" id="CLU_039613_16_0_5"/>
<evidence type="ECO:0000256" key="1">
    <source>
        <dbReference type="ARBA" id="ARBA00009437"/>
    </source>
</evidence>
<evidence type="ECO:0000256" key="5">
    <source>
        <dbReference type="ARBA" id="ARBA00054626"/>
    </source>
</evidence>
<dbReference type="Proteomes" id="UP000001936">
    <property type="component" value="Chromosome"/>
</dbReference>
<dbReference type="PROSITE" id="PS50931">
    <property type="entry name" value="HTH_LYSR"/>
    <property type="match status" value="1"/>
</dbReference>
<dbReference type="eggNOG" id="COG0583">
    <property type="taxonomic scope" value="Bacteria"/>
</dbReference>
<dbReference type="Pfam" id="PF00126">
    <property type="entry name" value="HTH_1"/>
    <property type="match status" value="1"/>
</dbReference>
<dbReference type="AlphaFoldDB" id="Q2K536"/>
<dbReference type="KEGG" id="ret:RHE_CH03286"/>
<evidence type="ECO:0000256" key="6">
    <source>
        <dbReference type="ARBA" id="ARBA00067332"/>
    </source>
</evidence>
<comment type="function">
    <text evidence="5">Transcriptional regulator of the ttuABCDE tartrate utilization operon.</text>
</comment>
<dbReference type="InterPro" id="IPR005119">
    <property type="entry name" value="LysR_subst-bd"/>
</dbReference>
<dbReference type="InterPro" id="IPR058163">
    <property type="entry name" value="LysR-type_TF_proteobact-type"/>
</dbReference>
<keyword evidence="10" id="KW-1185">Reference proteome</keyword>
<dbReference type="Gene3D" id="1.10.10.10">
    <property type="entry name" value="Winged helix-like DNA-binding domain superfamily/Winged helix DNA-binding domain"/>
    <property type="match status" value="1"/>
</dbReference>
<dbReference type="GO" id="GO:0003700">
    <property type="term" value="F:DNA-binding transcription factor activity"/>
    <property type="evidence" value="ECO:0007669"/>
    <property type="project" value="InterPro"/>
</dbReference>
<dbReference type="SUPFAM" id="SSF53850">
    <property type="entry name" value="Periplasmic binding protein-like II"/>
    <property type="match status" value="1"/>
</dbReference>
<keyword evidence="3" id="KW-0238">DNA-binding</keyword>
<dbReference type="PANTHER" id="PTHR30537">
    <property type="entry name" value="HTH-TYPE TRANSCRIPTIONAL REGULATOR"/>
    <property type="match status" value="1"/>
</dbReference>
<comment type="similarity">
    <text evidence="1">Belongs to the LysR transcriptional regulatory family.</text>
</comment>
<evidence type="ECO:0000256" key="2">
    <source>
        <dbReference type="ARBA" id="ARBA00023015"/>
    </source>
</evidence>
<feature type="domain" description="HTH lysR-type" evidence="8">
    <location>
        <begin position="44"/>
        <end position="101"/>
    </location>
</feature>
<evidence type="ECO:0000259" key="8">
    <source>
        <dbReference type="PROSITE" id="PS50931"/>
    </source>
</evidence>
<dbReference type="Pfam" id="PF03466">
    <property type="entry name" value="LysR_substrate"/>
    <property type="match status" value="1"/>
</dbReference>
<reference evidence="9 10" key="1">
    <citation type="journal article" date="2006" name="Proc. Natl. Acad. Sci. U.S.A.">
        <title>The partitioned Rhizobium etli genome: genetic and metabolic redundancy in seven interacting replicons.</title>
        <authorList>
            <person name="Gonzalez V."/>
            <person name="Santamaria R.I."/>
            <person name="Bustos P."/>
            <person name="Hernandez-Gonzalez I."/>
            <person name="Medrano-Soto A."/>
            <person name="Moreno-Hagelsieb G."/>
            <person name="Janga S.C."/>
            <person name="Ramirez M.A."/>
            <person name="Jimenez-Jacinto V."/>
            <person name="Collado-Vides J."/>
            <person name="Davila G."/>
        </authorList>
    </citation>
    <scope>NUCLEOTIDE SEQUENCE [LARGE SCALE GENOMIC DNA]</scope>
    <source>
        <strain evidence="10">ATCC 51251 / DSM 11541 / JCM 21823 / NBRC 15573 / CFN 42</strain>
    </source>
</reference>
<name>Q2K536_RHIEC</name>
<dbReference type="FunFam" id="1.10.10.10:FF:000001">
    <property type="entry name" value="LysR family transcriptional regulator"/>
    <property type="match status" value="1"/>
</dbReference>
<evidence type="ECO:0000313" key="10">
    <source>
        <dbReference type="Proteomes" id="UP000001936"/>
    </source>
</evidence>
<sequence length="341" mass="38179">MPLPCGLHLSAPSRLRSSRYIVENLSAVAILNRQNGAIMETNMEQLKGISIFVQTAEAGGFSAAAERLHLTRSAVSKTIARLEQRLGVRLFNRTTRSQSLTEEGRFFYERCLRAIEEIRIGEAQLESGRRAVRGRLRVSMPVLFGRHCAAPILTRLLDDHPDLELDFSFSDRVVDLLEDGFDLAVRNGPLKDNPDLMARAIARQSMTVCASPTYLEKYGVPQTFDELAHHQGIIYRRGDNDRAWIFPSAVGPPREVLPKSRLRLDDLASIADAAVEGRGLAWLTCWLVRDRVLSGELVRVLTDVPSNIFEAYAVWPRSPVMLPKVRLAIDILAANLPRLMD</sequence>
<dbReference type="InterPro" id="IPR036388">
    <property type="entry name" value="WH-like_DNA-bd_sf"/>
</dbReference>
<proteinExistence type="inferred from homology"/>
<dbReference type="InterPro" id="IPR000847">
    <property type="entry name" value="LysR_HTH_N"/>
</dbReference>
<evidence type="ECO:0000313" key="9">
    <source>
        <dbReference type="EMBL" id="ABC92050.1"/>
    </source>
</evidence>
<dbReference type="CDD" id="cd08475">
    <property type="entry name" value="PBP2_CrgA_like_6"/>
    <property type="match status" value="1"/>
</dbReference>
<keyword evidence="2" id="KW-0805">Transcription regulation</keyword>
<dbReference type="SUPFAM" id="SSF46785">
    <property type="entry name" value="Winged helix' DNA-binding domain"/>
    <property type="match status" value="1"/>
</dbReference>